<proteinExistence type="predicted"/>
<dbReference type="InterPro" id="IPR000237">
    <property type="entry name" value="GRIP_dom"/>
</dbReference>
<dbReference type="VEuPathDB" id="VectorBase:LDEU008405"/>
<comment type="caution">
    <text evidence="4">The sequence shown here is derived from an EMBL/GenBank/DDBJ whole genome shotgun (WGS) entry which is preliminary data.</text>
</comment>
<feature type="coiled-coil region" evidence="1">
    <location>
        <begin position="52"/>
        <end position="222"/>
    </location>
</feature>
<evidence type="ECO:0000259" key="3">
    <source>
        <dbReference type="PROSITE" id="PS50913"/>
    </source>
</evidence>
<dbReference type="SMART" id="SM00755">
    <property type="entry name" value="Grip"/>
    <property type="match status" value="1"/>
</dbReference>
<gene>
    <name evidence="4" type="ORF">B4U80_04122</name>
</gene>
<dbReference type="Gene3D" id="1.10.220.60">
    <property type="entry name" value="GRIP domain"/>
    <property type="match status" value="1"/>
</dbReference>
<dbReference type="OrthoDB" id="1926336at2759"/>
<feature type="domain" description="GRIP" evidence="3">
    <location>
        <begin position="648"/>
        <end position="699"/>
    </location>
</feature>
<evidence type="ECO:0000256" key="2">
    <source>
        <dbReference type="SAM" id="MobiDB-lite"/>
    </source>
</evidence>
<dbReference type="PROSITE" id="PS50913">
    <property type="entry name" value="GRIP"/>
    <property type="match status" value="1"/>
</dbReference>
<evidence type="ECO:0000256" key="1">
    <source>
        <dbReference type="SAM" id="Coils"/>
    </source>
</evidence>
<dbReference type="EMBL" id="NCKV01006126">
    <property type="protein sequence ID" value="RWS23635.1"/>
    <property type="molecule type" value="Genomic_DNA"/>
</dbReference>
<protein>
    <submittedName>
        <fullName evidence="4">GRIP and coiled-coil domain-containing protein 2-like protein</fullName>
    </submittedName>
</protein>
<name>A0A443S898_9ACAR</name>
<evidence type="ECO:0000313" key="5">
    <source>
        <dbReference type="Proteomes" id="UP000288716"/>
    </source>
</evidence>
<evidence type="ECO:0000313" key="4">
    <source>
        <dbReference type="EMBL" id="RWS23635.1"/>
    </source>
</evidence>
<dbReference type="InterPro" id="IPR032023">
    <property type="entry name" value="GCC2_Rab_bind"/>
</dbReference>
<organism evidence="4 5">
    <name type="scientific">Leptotrombidium deliense</name>
    <dbReference type="NCBI Taxonomy" id="299467"/>
    <lineage>
        <taxon>Eukaryota</taxon>
        <taxon>Metazoa</taxon>
        <taxon>Ecdysozoa</taxon>
        <taxon>Arthropoda</taxon>
        <taxon>Chelicerata</taxon>
        <taxon>Arachnida</taxon>
        <taxon>Acari</taxon>
        <taxon>Acariformes</taxon>
        <taxon>Trombidiformes</taxon>
        <taxon>Prostigmata</taxon>
        <taxon>Anystina</taxon>
        <taxon>Parasitengona</taxon>
        <taxon>Trombiculoidea</taxon>
        <taxon>Trombiculidae</taxon>
        <taxon>Leptotrombidium</taxon>
    </lineage>
</organism>
<feature type="compositionally biased region" description="Low complexity" evidence="2">
    <location>
        <begin position="529"/>
        <end position="541"/>
    </location>
</feature>
<dbReference type="Pfam" id="PF01465">
    <property type="entry name" value="GRIP"/>
    <property type="match status" value="1"/>
</dbReference>
<feature type="compositionally biased region" description="Polar residues" evidence="2">
    <location>
        <begin position="542"/>
        <end position="555"/>
    </location>
</feature>
<feature type="region of interest" description="Disordered" evidence="2">
    <location>
        <begin position="430"/>
        <end position="452"/>
    </location>
</feature>
<sequence length="722" mass="84034">MEAIPECDENKDTINVCKDNLTSKSCIQHDLEKLQESHDVLMHQLEEKSSLLEKLHVQFDRSLETKEELEQKLSEKDNELVAVEEIIKQKDARIKQLEENEVKMNKVKALAVKLKKELAEANEELRIERSIEKDSKEVLRQLQKEKEKIAQQYSQSVKNFQNLQSEYDLLHDQFDDAKKQLKTKEADLSSSIKTATSLKEELEESKNEIERLKAEIGQLRLQYDDECSFRRDLESKLIIFDSELDEQRKRATNSAGLEQSVINLKKQLDLKTTEVVELGEQVETLTVKLSECDELKQTLENLIREKEDLAVIKDSLQESVTDITSKMEKLNSSYEQEKIQNIEFIEQNTSLRLKLQSTEEQSQRKVKNLEQNIKELKTQIELSEEELKRKEDDFNAYKLRVCKVLSEKKENPFEMRVKVLEEECDTLKSELQTSDSELKNERDSRSKMEDEVKKLRTENKSLSEELTKLVVIAHENESLKSLSRDLQCKLVSEKKDFTSKLKEIEEKRVKEVEDLKERINSLQSEIELSKASSKQSSNSDSPTMVCNNGQNSADNTDLESVETTSLPETHQSKARSTRLSNSSYDHTVNPLEEILFPKKTDDVIERELQQLNELKSTLEETETNNILLSEQNKVLKEEIRRLERNLQRVEIAENLEYLKNVLMKFLSLEGCNSERLQLVPVLKTILKLNMDEEQLLLHLNGFMQTQSKESANWSKLLWNGFN</sequence>
<feature type="coiled-coil region" evidence="1">
    <location>
        <begin position="601"/>
        <end position="655"/>
    </location>
</feature>
<accession>A0A443S898</accession>
<dbReference type="Proteomes" id="UP000288716">
    <property type="component" value="Unassembled WGS sequence"/>
</dbReference>
<dbReference type="Pfam" id="PF16704">
    <property type="entry name" value="Rab_bind"/>
    <property type="match status" value="1"/>
</dbReference>
<feature type="coiled-coil region" evidence="1">
    <location>
        <begin position="285"/>
        <end position="319"/>
    </location>
</feature>
<reference evidence="4 5" key="1">
    <citation type="journal article" date="2018" name="Gigascience">
        <title>Genomes of trombidid mites reveal novel predicted allergens and laterally-transferred genes associated with secondary metabolism.</title>
        <authorList>
            <person name="Dong X."/>
            <person name="Chaisiri K."/>
            <person name="Xia D."/>
            <person name="Armstrong S.D."/>
            <person name="Fang Y."/>
            <person name="Donnelly M.J."/>
            <person name="Kadowaki T."/>
            <person name="McGarry J.W."/>
            <person name="Darby A.C."/>
            <person name="Makepeace B.L."/>
        </authorList>
    </citation>
    <scope>NUCLEOTIDE SEQUENCE [LARGE SCALE GENOMIC DNA]</scope>
    <source>
        <strain evidence="4">UoL-UT</strain>
    </source>
</reference>
<dbReference type="AlphaFoldDB" id="A0A443S898"/>
<keyword evidence="5" id="KW-1185">Reference proteome</keyword>
<dbReference type="STRING" id="299467.A0A443S898"/>
<feature type="region of interest" description="Disordered" evidence="2">
    <location>
        <begin position="525"/>
        <end position="584"/>
    </location>
</feature>
<keyword evidence="1" id="KW-0175">Coiled coil</keyword>
<feature type="compositionally biased region" description="Basic and acidic residues" evidence="2">
    <location>
        <begin position="436"/>
        <end position="452"/>
    </location>
</feature>